<keyword evidence="5" id="KW-0418">Kinase</keyword>
<dbReference type="InParanoid" id="A0A6P6Y3Y0"/>
<gene>
    <name evidence="13" type="primary">LOC113794290</name>
</gene>
<dbReference type="PROSITE" id="PS00107">
    <property type="entry name" value="PROTEIN_KINASE_ATP"/>
    <property type="match status" value="1"/>
</dbReference>
<comment type="catalytic activity">
    <reaction evidence="7">
        <text>L-threonyl-[protein] + ATP = O-phospho-L-threonyl-[protein] + ADP + H(+)</text>
        <dbReference type="Rhea" id="RHEA:46608"/>
        <dbReference type="Rhea" id="RHEA-COMP:11060"/>
        <dbReference type="Rhea" id="RHEA-COMP:11605"/>
        <dbReference type="ChEBI" id="CHEBI:15378"/>
        <dbReference type="ChEBI" id="CHEBI:30013"/>
        <dbReference type="ChEBI" id="CHEBI:30616"/>
        <dbReference type="ChEBI" id="CHEBI:61977"/>
        <dbReference type="ChEBI" id="CHEBI:456216"/>
        <dbReference type="EC" id="2.7.11.1"/>
    </reaction>
</comment>
<keyword evidence="6 9" id="KW-0067">ATP-binding</keyword>
<dbReference type="OMA" id="NCMDINN"/>
<feature type="compositionally biased region" description="Low complexity" evidence="10">
    <location>
        <begin position="768"/>
        <end position="779"/>
    </location>
</feature>
<evidence type="ECO:0000256" key="3">
    <source>
        <dbReference type="ARBA" id="ARBA00022679"/>
    </source>
</evidence>
<dbReference type="PANTHER" id="PTHR24346:SF45">
    <property type="entry name" value="PROTEIN KINASE DOMAIN-CONTAINING PROTEIN"/>
    <property type="match status" value="1"/>
</dbReference>
<evidence type="ECO:0000256" key="1">
    <source>
        <dbReference type="ARBA" id="ARBA00012513"/>
    </source>
</evidence>
<keyword evidence="2" id="KW-0723">Serine/threonine-protein kinase</keyword>
<evidence type="ECO:0000259" key="11">
    <source>
        <dbReference type="PROSITE" id="PS50011"/>
    </source>
</evidence>
<dbReference type="PROSITE" id="PS50011">
    <property type="entry name" value="PROTEIN_KINASE_DOM"/>
    <property type="match status" value="1"/>
</dbReference>
<evidence type="ECO:0000256" key="9">
    <source>
        <dbReference type="PROSITE-ProRule" id="PRU10141"/>
    </source>
</evidence>
<dbReference type="Proteomes" id="UP000515146">
    <property type="component" value="Unplaced"/>
</dbReference>
<dbReference type="PROSITE" id="PS00108">
    <property type="entry name" value="PROTEIN_KINASE_ST"/>
    <property type="match status" value="1"/>
</dbReference>
<evidence type="ECO:0000256" key="8">
    <source>
        <dbReference type="ARBA" id="ARBA00048679"/>
    </source>
</evidence>
<dbReference type="FunFam" id="3.30.200.20:FF:000003">
    <property type="entry name" value="Non-specific serine/threonine protein kinase"/>
    <property type="match status" value="1"/>
</dbReference>
<name>A0A6P6Y3Y0_DERPT</name>
<dbReference type="GO" id="GO:0005737">
    <property type="term" value="C:cytoplasm"/>
    <property type="evidence" value="ECO:0007669"/>
    <property type="project" value="TreeGrafter"/>
</dbReference>
<evidence type="ECO:0000256" key="4">
    <source>
        <dbReference type="ARBA" id="ARBA00022741"/>
    </source>
</evidence>
<proteinExistence type="predicted"/>
<dbReference type="KEGG" id="dpte:113794290"/>
<evidence type="ECO:0000256" key="5">
    <source>
        <dbReference type="ARBA" id="ARBA00022777"/>
    </source>
</evidence>
<dbReference type="SUPFAM" id="SSF56112">
    <property type="entry name" value="Protein kinase-like (PK-like)"/>
    <property type="match status" value="1"/>
</dbReference>
<dbReference type="AlphaFoldDB" id="A0A6P6Y3Y0"/>
<feature type="compositionally biased region" description="Basic residues" evidence="10">
    <location>
        <begin position="734"/>
        <end position="745"/>
    </location>
</feature>
<dbReference type="InterPro" id="IPR008271">
    <property type="entry name" value="Ser/Thr_kinase_AS"/>
</dbReference>
<reference evidence="13" key="1">
    <citation type="submission" date="2025-08" db="UniProtKB">
        <authorList>
            <consortium name="RefSeq"/>
        </authorList>
    </citation>
    <scope>IDENTIFICATION</scope>
    <source>
        <strain evidence="13">Airmid</strain>
    </source>
</reference>
<dbReference type="InterPro" id="IPR000719">
    <property type="entry name" value="Prot_kinase_dom"/>
</dbReference>
<feature type="domain" description="Protein kinase" evidence="11">
    <location>
        <begin position="7"/>
        <end position="278"/>
    </location>
</feature>
<dbReference type="Pfam" id="PF00069">
    <property type="entry name" value="Pkinase"/>
    <property type="match status" value="1"/>
</dbReference>
<dbReference type="OrthoDB" id="193931at2759"/>
<accession>A0A6P6Y3Y0</accession>
<dbReference type="FunFam" id="1.10.510.10:FF:000571">
    <property type="entry name" value="Maternal embryonic leucine zipper kinase"/>
    <property type="match status" value="1"/>
</dbReference>
<dbReference type="RefSeq" id="XP_027200198.1">
    <property type="nucleotide sequence ID" value="XM_027344397.1"/>
</dbReference>
<dbReference type="GO" id="GO:0005524">
    <property type="term" value="F:ATP binding"/>
    <property type="evidence" value="ECO:0007669"/>
    <property type="project" value="UniProtKB-UniRule"/>
</dbReference>
<evidence type="ECO:0000313" key="12">
    <source>
        <dbReference type="Proteomes" id="UP000515146"/>
    </source>
</evidence>
<dbReference type="PANTHER" id="PTHR24346">
    <property type="entry name" value="MAP/MICROTUBULE AFFINITY-REGULATING KINASE"/>
    <property type="match status" value="1"/>
</dbReference>
<dbReference type="InterPro" id="IPR017441">
    <property type="entry name" value="Protein_kinase_ATP_BS"/>
</dbReference>
<dbReference type="InterPro" id="IPR011009">
    <property type="entry name" value="Kinase-like_dom_sf"/>
</dbReference>
<keyword evidence="4 9" id="KW-0547">Nucleotide-binding</keyword>
<keyword evidence="12" id="KW-1185">Reference proteome</keyword>
<dbReference type="SMART" id="SM00220">
    <property type="entry name" value="S_TKc"/>
    <property type="match status" value="1"/>
</dbReference>
<protein>
    <recommendedName>
        <fullName evidence="1">non-specific serine/threonine protein kinase</fullName>
        <ecNumber evidence="1">2.7.11.1</ecNumber>
    </recommendedName>
</protein>
<dbReference type="Gene3D" id="1.10.510.10">
    <property type="entry name" value="Transferase(Phosphotransferase) domain 1"/>
    <property type="match status" value="1"/>
</dbReference>
<dbReference type="GO" id="GO:0035556">
    <property type="term" value="P:intracellular signal transduction"/>
    <property type="evidence" value="ECO:0007669"/>
    <property type="project" value="TreeGrafter"/>
</dbReference>
<feature type="compositionally biased region" description="Basic and acidic residues" evidence="10">
    <location>
        <begin position="780"/>
        <end position="790"/>
    </location>
</feature>
<evidence type="ECO:0000256" key="7">
    <source>
        <dbReference type="ARBA" id="ARBA00047899"/>
    </source>
</evidence>
<organism evidence="12 13">
    <name type="scientific">Dermatophagoides pteronyssinus</name>
    <name type="common">European house dust mite</name>
    <dbReference type="NCBI Taxonomy" id="6956"/>
    <lineage>
        <taxon>Eukaryota</taxon>
        <taxon>Metazoa</taxon>
        <taxon>Ecdysozoa</taxon>
        <taxon>Arthropoda</taxon>
        <taxon>Chelicerata</taxon>
        <taxon>Arachnida</taxon>
        <taxon>Acari</taxon>
        <taxon>Acariformes</taxon>
        <taxon>Sarcoptiformes</taxon>
        <taxon>Astigmata</taxon>
        <taxon>Psoroptidia</taxon>
        <taxon>Analgoidea</taxon>
        <taxon>Pyroglyphidae</taxon>
        <taxon>Dermatophagoidinae</taxon>
        <taxon>Dermatophagoides</taxon>
    </lineage>
</organism>
<keyword evidence="3" id="KW-0808">Transferase</keyword>
<sequence length="790" mass="89871">MAAGLYDITNDVLGKGHFAIVKLARHCLTGEHVAIKIVDKIKLTKEGLEQLSSEIKLWSILSRNEHPNVVKLYQCIDTRTKLYLVMEYCGNNVCDLYDYIQKKNDGDGLDSMEAKHIFKQICKAIYYCHSLKIVHRDLKPENILIINNRQLQQQPKSDILVKLIDFGFSNQWCEDELLRTSCGSLAYSAPEILLGNQYDGPKVDIWALGCILYILLYGHNPFMQFNDNETLIKILDCSFTTPEKPSVNELSIDLIRSLLKKDPNMRLSIDQILNHPWLNEQEDLSTTTTTLPTTIDLTAMKKEQQQIKIGNKNHVNDYIIDQMINQGISISKDQIKKILHNEHIVETIESSTTDKDNNSPSMEYSVNDHHYIKATYHLLKDKSTRELIKEEGQTNSDFGNNNKFRQNKRGNIVTTTTTGRRRRDFIRSDSHTVTTTTTTGLTKDNNLDKKKNNFLPLSLPSEHTQSLINLELPQNSTTSYVLPLARKCSIVSEEGSICAENNSLQDSNSLTCFDSKIQESSSFDDGDNVDNGGDNRQKKHLIDIFVTDSSTTNIDNQKIINPSENCDNQSMNVISIVSDLHPNHKKESILHPVSSSPDFLKSTDNDDNIIDSNNFGLNETNNEKSLFECLGSNNIDKQKIITNVRTKQSSVTTNKFDCPPSITTTNTNQSPSMRVIIQSKSLNNIAFIEHHHDEGNNDNDDSNNVDTKYSHHHHHPHHCNNDNNDSNTVDTKYSHHHHHPHHYHHYSQNNTSKMTNSMSTVNIKQINHHNNNSNNSGNNRTEKNDCCRID</sequence>
<dbReference type="EC" id="2.7.11.1" evidence="1"/>
<feature type="region of interest" description="Disordered" evidence="10">
    <location>
        <begin position="767"/>
        <end position="790"/>
    </location>
</feature>
<evidence type="ECO:0000256" key="2">
    <source>
        <dbReference type="ARBA" id="ARBA00022527"/>
    </source>
</evidence>
<feature type="binding site" evidence="9">
    <location>
        <position position="36"/>
    </location>
    <ligand>
        <name>ATP</name>
        <dbReference type="ChEBI" id="CHEBI:30616"/>
    </ligand>
</feature>
<feature type="region of interest" description="Disordered" evidence="10">
    <location>
        <begin position="691"/>
        <end position="754"/>
    </location>
</feature>
<evidence type="ECO:0000256" key="10">
    <source>
        <dbReference type="SAM" id="MobiDB-lite"/>
    </source>
</evidence>
<evidence type="ECO:0000256" key="6">
    <source>
        <dbReference type="ARBA" id="ARBA00022840"/>
    </source>
</evidence>
<comment type="catalytic activity">
    <reaction evidence="8">
        <text>L-seryl-[protein] + ATP = O-phospho-L-seryl-[protein] + ADP + H(+)</text>
        <dbReference type="Rhea" id="RHEA:17989"/>
        <dbReference type="Rhea" id="RHEA-COMP:9863"/>
        <dbReference type="Rhea" id="RHEA-COMP:11604"/>
        <dbReference type="ChEBI" id="CHEBI:15378"/>
        <dbReference type="ChEBI" id="CHEBI:29999"/>
        <dbReference type="ChEBI" id="CHEBI:30616"/>
        <dbReference type="ChEBI" id="CHEBI:83421"/>
        <dbReference type="ChEBI" id="CHEBI:456216"/>
        <dbReference type="EC" id="2.7.11.1"/>
    </reaction>
</comment>
<evidence type="ECO:0000313" key="13">
    <source>
        <dbReference type="RefSeq" id="XP_027200198.1"/>
    </source>
</evidence>
<dbReference type="GO" id="GO:0004674">
    <property type="term" value="F:protein serine/threonine kinase activity"/>
    <property type="evidence" value="ECO:0007669"/>
    <property type="project" value="UniProtKB-KW"/>
</dbReference>